<dbReference type="GO" id="GO:0140359">
    <property type="term" value="F:ABC-type transporter activity"/>
    <property type="evidence" value="ECO:0007669"/>
    <property type="project" value="InterPro"/>
</dbReference>
<organism evidence="11 12">
    <name type="scientific">Homarus americanus</name>
    <name type="common">American lobster</name>
    <dbReference type="NCBI Taxonomy" id="6706"/>
    <lineage>
        <taxon>Eukaryota</taxon>
        <taxon>Metazoa</taxon>
        <taxon>Ecdysozoa</taxon>
        <taxon>Arthropoda</taxon>
        <taxon>Crustacea</taxon>
        <taxon>Multicrustacea</taxon>
        <taxon>Malacostraca</taxon>
        <taxon>Eumalacostraca</taxon>
        <taxon>Eucarida</taxon>
        <taxon>Decapoda</taxon>
        <taxon>Pleocyemata</taxon>
        <taxon>Astacidea</taxon>
        <taxon>Nephropoidea</taxon>
        <taxon>Nephropidae</taxon>
        <taxon>Homarus</taxon>
    </lineage>
</organism>
<keyword evidence="2 8" id="KW-0812">Transmembrane</keyword>
<dbReference type="InterPro" id="IPR003593">
    <property type="entry name" value="AAA+_ATPase"/>
</dbReference>
<feature type="compositionally biased region" description="Polar residues" evidence="7">
    <location>
        <begin position="1"/>
        <end position="20"/>
    </location>
</feature>
<dbReference type="InterPro" id="IPR003439">
    <property type="entry name" value="ABC_transporter-like_ATP-bd"/>
</dbReference>
<dbReference type="PROSITE" id="PS00211">
    <property type="entry name" value="ABC_TRANSPORTER_1"/>
    <property type="match status" value="1"/>
</dbReference>
<dbReference type="SUPFAM" id="SSF52540">
    <property type="entry name" value="P-loop containing nucleoside triphosphate hydrolases"/>
    <property type="match status" value="1"/>
</dbReference>
<feature type="domain" description="ABC transmembrane type-2" evidence="10">
    <location>
        <begin position="407"/>
        <end position="638"/>
    </location>
</feature>
<dbReference type="PANTHER" id="PTHR43038:SF3">
    <property type="entry name" value="ABC TRANSPORTER G FAMILY MEMBER 20 ISOFORM X1"/>
    <property type="match status" value="1"/>
</dbReference>
<dbReference type="GO" id="GO:0016887">
    <property type="term" value="F:ATP hydrolysis activity"/>
    <property type="evidence" value="ECO:0007669"/>
    <property type="project" value="InterPro"/>
</dbReference>
<dbReference type="PANTHER" id="PTHR43038">
    <property type="entry name" value="ATP-BINDING CASSETTE, SUB-FAMILY H, MEMBER 1"/>
    <property type="match status" value="1"/>
</dbReference>
<dbReference type="AlphaFoldDB" id="A0A8J5NDI7"/>
<feature type="transmembrane region" description="Helical" evidence="8">
    <location>
        <begin position="489"/>
        <end position="512"/>
    </location>
</feature>
<comment type="subcellular location">
    <subcellularLocation>
        <location evidence="1">Membrane</location>
        <topology evidence="1">Multi-pass membrane protein</topology>
    </subcellularLocation>
</comment>
<evidence type="ECO:0000256" key="4">
    <source>
        <dbReference type="ARBA" id="ARBA00022840"/>
    </source>
</evidence>
<protein>
    <submittedName>
        <fullName evidence="11">ABC transporter G family member 20-like</fullName>
    </submittedName>
</protein>
<reference evidence="11" key="1">
    <citation type="journal article" date="2021" name="Sci. Adv.">
        <title>The American lobster genome reveals insights on longevity, neural, and immune adaptations.</title>
        <authorList>
            <person name="Polinski J.M."/>
            <person name="Zimin A.V."/>
            <person name="Clark K.F."/>
            <person name="Kohn A.B."/>
            <person name="Sadowski N."/>
            <person name="Timp W."/>
            <person name="Ptitsyn A."/>
            <person name="Khanna P."/>
            <person name="Romanova D.Y."/>
            <person name="Williams P."/>
            <person name="Greenwood S.J."/>
            <person name="Moroz L.L."/>
            <person name="Walt D.R."/>
            <person name="Bodnar A.G."/>
        </authorList>
    </citation>
    <scope>NUCLEOTIDE SEQUENCE</scope>
    <source>
        <strain evidence="11">GMGI-L3</strain>
    </source>
</reference>
<gene>
    <name evidence="11" type="primary">abcG20-L</name>
    <name evidence="11" type="ORF">Hamer_G008346</name>
</gene>
<evidence type="ECO:0000256" key="2">
    <source>
        <dbReference type="ARBA" id="ARBA00022692"/>
    </source>
</evidence>
<evidence type="ECO:0000256" key="3">
    <source>
        <dbReference type="ARBA" id="ARBA00022741"/>
    </source>
</evidence>
<accession>A0A8J5NDI7</accession>
<dbReference type="PRINTS" id="PR00164">
    <property type="entry name" value="ABC2TRNSPORT"/>
</dbReference>
<evidence type="ECO:0000256" key="5">
    <source>
        <dbReference type="ARBA" id="ARBA00022989"/>
    </source>
</evidence>
<keyword evidence="4" id="KW-0067">ATP-binding</keyword>
<dbReference type="InterPro" id="IPR013525">
    <property type="entry name" value="ABC2_TM"/>
</dbReference>
<keyword evidence="3" id="KW-0547">Nucleotide-binding</keyword>
<keyword evidence="12" id="KW-1185">Reference proteome</keyword>
<feature type="region of interest" description="Disordered" evidence="7">
    <location>
        <begin position="72"/>
        <end position="91"/>
    </location>
</feature>
<keyword evidence="6 8" id="KW-0472">Membrane</keyword>
<dbReference type="Pfam" id="PF12698">
    <property type="entry name" value="ABC2_membrane_3"/>
    <property type="match status" value="1"/>
</dbReference>
<dbReference type="CDD" id="cd03230">
    <property type="entry name" value="ABC_DR_subfamily_A"/>
    <property type="match status" value="1"/>
</dbReference>
<feature type="transmembrane region" description="Helical" evidence="8">
    <location>
        <begin position="614"/>
        <end position="635"/>
    </location>
</feature>
<comment type="caution">
    <text evidence="11">The sequence shown here is derived from an EMBL/GenBank/DDBJ whole genome shotgun (WGS) entry which is preliminary data.</text>
</comment>
<sequence>MELTSYKFNTSHRATSSKHSVTVGGVTMATEAVESMGMERQEEEAAAPPKFPPYCDVSLTRLDRVTNGFITEGRANPRHRTDGHRISRGSVRGAGKEVGNVVVVQQAYKSYGSGSKKVVVLENLDMRVPQGSIYGLLGPSGCGKTTLLGCLVNRLKLDKGEIFLYGFPPGSAEAAVPGHRVGYMPQELALYQEFTIVETLRYFGRIHLMSGDKISQRTKFLVSFLDLPDPTRLINQLSGGQQRRVSFAAALLHEPDLLILDEPTHNNGFDDVDGSPPHKVTTPTTTTITTSLPTARGVTSNLKKEINSATGQITLRDSDEKAILMKFYSEFDAGLRAVENGDAWGLIFFNETFTKAFLAFYLTDDAHPEDKAQSKINIYMDTTNSEISATLAAELLRTMDRFLVDMIQFSDDLLNITIDTSKLTFPLKFHEPVYGTSGASFTEFMAPGVILTITYFMAVGLTALSFIIERKEGLLDRSWVSGVQSSEVMTAHLATQMLVMLVQIALILVFMFPVFKLPCEGNMLWVVLLSILQGFCGMTFGLMTSAISNDENTAIMMALGIFYPLLLLSGIVWPVQGIPVALRYVSYALPQTYACEAIRAILYKGWDITYPTVYMGYLITLGWLLLHLVLALIAMRIRK</sequence>
<dbReference type="InterPro" id="IPR027417">
    <property type="entry name" value="P-loop_NTPase"/>
</dbReference>
<feature type="domain" description="ABC transporter" evidence="9">
    <location>
        <begin position="102"/>
        <end position="336"/>
    </location>
</feature>
<evidence type="ECO:0000313" key="11">
    <source>
        <dbReference type="EMBL" id="KAG7177683.1"/>
    </source>
</evidence>
<proteinExistence type="predicted"/>
<dbReference type="SMART" id="SM00382">
    <property type="entry name" value="AAA"/>
    <property type="match status" value="1"/>
</dbReference>
<dbReference type="InterPro" id="IPR047817">
    <property type="entry name" value="ABC2_TM_bact-type"/>
</dbReference>
<feature type="transmembrane region" description="Helical" evidence="8">
    <location>
        <begin position="444"/>
        <end position="468"/>
    </location>
</feature>
<dbReference type="PROSITE" id="PS51012">
    <property type="entry name" value="ABC_TM2"/>
    <property type="match status" value="1"/>
</dbReference>
<evidence type="ECO:0000256" key="8">
    <source>
        <dbReference type="SAM" id="Phobius"/>
    </source>
</evidence>
<evidence type="ECO:0000259" key="9">
    <source>
        <dbReference type="PROSITE" id="PS50893"/>
    </source>
</evidence>
<dbReference type="Pfam" id="PF00005">
    <property type="entry name" value="ABC_tran"/>
    <property type="match status" value="1"/>
</dbReference>
<dbReference type="Proteomes" id="UP000747542">
    <property type="component" value="Unassembled WGS sequence"/>
</dbReference>
<dbReference type="GO" id="GO:0043190">
    <property type="term" value="C:ATP-binding cassette (ABC) transporter complex"/>
    <property type="evidence" value="ECO:0007669"/>
    <property type="project" value="InterPro"/>
</dbReference>
<keyword evidence="5 8" id="KW-1133">Transmembrane helix</keyword>
<evidence type="ECO:0000259" key="10">
    <source>
        <dbReference type="PROSITE" id="PS51012"/>
    </source>
</evidence>
<evidence type="ECO:0000256" key="6">
    <source>
        <dbReference type="ARBA" id="ARBA00023136"/>
    </source>
</evidence>
<dbReference type="InterPro" id="IPR017871">
    <property type="entry name" value="ABC_transporter-like_CS"/>
</dbReference>
<dbReference type="GO" id="GO:0005524">
    <property type="term" value="F:ATP binding"/>
    <property type="evidence" value="ECO:0007669"/>
    <property type="project" value="UniProtKB-KW"/>
</dbReference>
<feature type="transmembrane region" description="Helical" evidence="8">
    <location>
        <begin position="524"/>
        <end position="543"/>
    </location>
</feature>
<dbReference type="Gene3D" id="3.40.50.300">
    <property type="entry name" value="P-loop containing nucleotide triphosphate hydrolases"/>
    <property type="match status" value="1"/>
</dbReference>
<evidence type="ECO:0000256" key="1">
    <source>
        <dbReference type="ARBA" id="ARBA00004141"/>
    </source>
</evidence>
<feature type="region of interest" description="Disordered" evidence="7">
    <location>
        <begin position="1"/>
        <end position="21"/>
    </location>
</feature>
<dbReference type="PROSITE" id="PS50893">
    <property type="entry name" value="ABC_TRANSPORTER_2"/>
    <property type="match status" value="1"/>
</dbReference>
<dbReference type="InterPro" id="IPR000412">
    <property type="entry name" value="ABC_2_transport"/>
</dbReference>
<evidence type="ECO:0000313" key="12">
    <source>
        <dbReference type="Proteomes" id="UP000747542"/>
    </source>
</evidence>
<evidence type="ECO:0000256" key="7">
    <source>
        <dbReference type="SAM" id="MobiDB-lite"/>
    </source>
</evidence>
<feature type="transmembrane region" description="Helical" evidence="8">
    <location>
        <begin position="555"/>
        <end position="575"/>
    </location>
</feature>
<name>A0A8J5NDI7_HOMAM</name>
<dbReference type="EMBL" id="JAHLQT010001931">
    <property type="protein sequence ID" value="KAG7177683.1"/>
    <property type="molecule type" value="Genomic_DNA"/>
</dbReference>